<protein>
    <submittedName>
        <fullName evidence="2">Uncharacterized protein</fullName>
    </submittedName>
</protein>
<comment type="caution">
    <text evidence="2">The sequence shown here is derived from an EMBL/GenBank/DDBJ whole genome shotgun (WGS) entry which is preliminary data.</text>
</comment>
<keyword evidence="1" id="KW-0812">Transmembrane</keyword>
<reference evidence="2 3" key="1">
    <citation type="submission" date="2024-09" db="EMBL/GenBank/DDBJ databases">
        <authorList>
            <person name="Sun Q."/>
            <person name="Mori K."/>
        </authorList>
    </citation>
    <scope>NUCLEOTIDE SEQUENCE [LARGE SCALE GENOMIC DNA]</scope>
    <source>
        <strain evidence="2 3">JCM 12520</strain>
    </source>
</reference>
<keyword evidence="3" id="KW-1185">Reference proteome</keyword>
<evidence type="ECO:0000313" key="2">
    <source>
        <dbReference type="EMBL" id="MFB9754392.1"/>
    </source>
</evidence>
<keyword evidence="1" id="KW-0472">Membrane</keyword>
<keyword evidence="1" id="KW-1133">Transmembrane helix</keyword>
<gene>
    <name evidence="2" type="ORF">ACFFNY_22710</name>
</gene>
<dbReference type="EMBL" id="JBHMAG010000015">
    <property type="protein sequence ID" value="MFB9754392.1"/>
    <property type="molecule type" value="Genomic_DNA"/>
</dbReference>
<dbReference type="Proteomes" id="UP001589619">
    <property type="component" value="Unassembled WGS sequence"/>
</dbReference>
<dbReference type="RefSeq" id="WP_344916220.1">
    <property type="nucleotide sequence ID" value="NZ_BAAAYO010000018.1"/>
</dbReference>
<evidence type="ECO:0000256" key="1">
    <source>
        <dbReference type="SAM" id="Phobius"/>
    </source>
</evidence>
<proteinExistence type="predicted"/>
<accession>A0ABV5W1E7</accession>
<organism evidence="2 3">
    <name type="scientific">Paenibacillus hodogayensis</name>
    <dbReference type="NCBI Taxonomy" id="279208"/>
    <lineage>
        <taxon>Bacteria</taxon>
        <taxon>Bacillati</taxon>
        <taxon>Bacillota</taxon>
        <taxon>Bacilli</taxon>
        <taxon>Bacillales</taxon>
        <taxon>Paenibacillaceae</taxon>
        <taxon>Paenibacillus</taxon>
    </lineage>
</organism>
<name>A0ABV5W1E7_9BACL</name>
<sequence length="85" mass="9473">MFVFGDLMLSGYWKDSSIALFRAWSEYGLMTHIMKISGIYIVDGLPVRLAGTADYLLALALPLAVIGVCLAITHLTFRIRDIHTQ</sequence>
<feature type="transmembrane region" description="Helical" evidence="1">
    <location>
        <begin position="55"/>
        <end position="77"/>
    </location>
</feature>
<evidence type="ECO:0000313" key="3">
    <source>
        <dbReference type="Proteomes" id="UP001589619"/>
    </source>
</evidence>